<evidence type="ECO:0000313" key="3">
    <source>
        <dbReference type="Proteomes" id="UP000501063"/>
    </source>
</evidence>
<feature type="transmembrane region" description="Helical" evidence="1">
    <location>
        <begin position="156"/>
        <end position="180"/>
    </location>
</feature>
<feature type="transmembrane region" description="Helical" evidence="1">
    <location>
        <begin position="26"/>
        <end position="47"/>
    </location>
</feature>
<dbReference type="AlphaFoldDB" id="A0A6G6J8A9"/>
<organism evidence="2 3">
    <name type="scientific">Pseudomonas nitroreducens</name>
    <dbReference type="NCBI Taxonomy" id="46680"/>
    <lineage>
        <taxon>Bacteria</taxon>
        <taxon>Pseudomonadati</taxon>
        <taxon>Pseudomonadota</taxon>
        <taxon>Gammaproteobacteria</taxon>
        <taxon>Pseudomonadales</taxon>
        <taxon>Pseudomonadaceae</taxon>
        <taxon>Pseudomonas</taxon>
    </lineage>
</organism>
<keyword evidence="1" id="KW-1133">Transmembrane helix</keyword>
<sequence>MNKSGYLCLTLMLAVGGPSFFLPPEISGAAIASIALLSFVYFVYFLIKNDLHHNIIGGILLSFLVMALGVIPVIGWIIVLGFVIYNIGRALEGLKCLLPDVLASAVIYGLLIARFALNVRDPAVIAGLAGCYLVATIFYCRTLNGLTTQNALFKMSVMWLSIPFAALTIISIVSALGNLFRTISSTVTRTVVTPQVVSAHMRAGVPIDAYTRNISTTVTSTVTNIAPGAGVVTAGVAGEVSQKVKKEKVRASE</sequence>
<dbReference type="RefSeq" id="WP_037009615.1">
    <property type="nucleotide sequence ID" value="NZ_CP049142.1"/>
</dbReference>
<keyword evidence="1" id="KW-0812">Transmembrane</keyword>
<gene>
    <name evidence="2" type="ORF">G5B91_35140</name>
</gene>
<keyword evidence="2" id="KW-0614">Plasmid</keyword>
<evidence type="ECO:0000256" key="1">
    <source>
        <dbReference type="SAM" id="Phobius"/>
    </source>
</evidence>
<dbReference type="KEGG" id="pnt:G5B91_35140"/>
<feature type="transmembrane region" description="Helical" evidence="1">
    <location>
        <begin position="59"/>
        <end position="85"/>
    </location>
</feature>
<geneLocation type="plasmid" evidence="3">
    <name>ppnihbp1_1</name>
</geneLocation>
<feature type="transmembrane region" description="Helical" evidence="1">
    <location>
        <begin position="97"/>
        <end position="117"/>
    </location>
</feature>
<keyword evidence="1" id="KW-0472">Membrane</keyword>
<evidence type="ECO:0000313" key="2">
    <source>
        <dbReference type="EMBL" id="QIE91569.1"/>
    </source>
</evidence>
<reference evidence="2 3" key="1">
    <citation type="submission" date="2020-02" db="EMBL/GenBank/DDBJ databases">
        <title>Integrative conjugative elements (ICEs) and plasmids drive adaptation of Pseudomonas nitroreducens strain HBP1 to wastewater environment.</title>
        <authorList>
            <person name="Sentchilo V."/>
            <person name="Carraro N."/>
            <person name="Bertelli C."/>
            <person name="van der Meer J.R."/>
        </authorList>
    </citation>
    <scope>NUCLEOTIDE SEQUENCE [LARGE SCALE GENOMIC DNA]</scope>
    <source>
        <strain evidence="2 3">HBP1</strain>
        <plasmid evidence="3">ppnihbp1_1</plasmid>
    </source>
</reference>
<dbReference type="EMBL" id="CP049142">
    <property type="protein sequence ID" value="QIE91569.1"/>
    <property type="molecule type" value="Genomic_DNA"/>
</dbReference>
<protein>
    <submittedName>
        <fullName evidence="2">Uncharacterized protein</fullName>
    </submittedName>
</protein>
<name>A0A6G6J8A9_PSENT</name>
<accession>A0A6G6J8A9</accession>
<dbReference type="Proteomes" id="UP000501063">
    <property type="component" value="Plasmid pPniHBP1_1"/>
</dbReference>
<proteinExistence type="predicted"/>
<feature type="transmembrane region" description="Helical" evidence="1">
    <location>
        <begin position="124"/>
        <end position="144"/>
    </location>
</feature>